<dbReference type="InterPro" id="IPR018117">
    <property type="entry name" value="C5_DNA_meth_AS"/>
</dbReference>
<gene>
    <name evidence="7" type="ORF">WA1_06110</name>
</gene>
<dbReference type="PANTHER" id="PTHR10629">
    <property type="entry name" value="CYTOSINE-SPECIFIC METHYLTRANSFERASE"/>
    <property type="match status" value="1"/>
</dbReference>
<accession>A0A139WSL7</accession>
<dbReference type="Pfam" id="PF00145">
    <property type="entry name" value="DNA_methylase"/>
    <property type="match status" value="1"/>
</dbReference>
<dbReference type="GO" id="GO:0009307">
    <property type="term" value="P:DNA restriction-modification system"/>
    <property type="evidence" value="ECO:0007669"/>
    <property type="project" value="UniProtKB-KW"/>
</dbReference>
<evidence type="ECO:0000313" key="8">
    <source>
        <dbReference type="Proteomes" id="UP000076925"/>
    </source>
</evidence>
<keyword evidence="5" id="KW-0680">Restriction system</keyword>
<organism evidence="7 8">
    <name type="scientific">Scytonema hofmannii PCC 7110</name>
    <dbReference type="NCBI Taxonomy" id="128403"/>
    <lineage>
        <taxon>Bacteria</taxon>
        <taxon>Bacillati</taxon>
        <taxon>Cyanobacteriota</taxon>
        <taxon>Cyanophyceae</taxon>
        <taxon>Nostocales</taxon>
        <taxon>Scytonemataceae</taxon>
        <taxon>Scytonema</taxon>
    </lineage>
</organism>
<evidence type="ECO:0000313" key="7">
    <source>
        <dbReference type="EMBL" id="KYC35397.1"/>
    </source>
</evidence>
<dbReference type="GO" id="GO:0003886">
    <property type="term" value="F:DNA (cytosine-5-)-methyltransferase activity"/>
    <property type="evidence" value="ECO:0007669"/>
    <property type="project" value="UniProtKB-EC"/>
</dbReference>
<dbReference type="GO" id="GO:0032259">
    <property type="term" value="P:methylation"/>
    <property type="evidence" value="ECO:0007669"/>
    <property type="project" value="UniProtKB-KW"/>
</dbReference>
<reference evidence="7 8" key="1">
    <citation type="journal article" date="2013" name="Genome Biol. Evol.">
        <title>Genomes of Stigonematalean cyanobacteria (subsection V) and the evolution of oxygenic photosynthesis from prokaryotes to plastids.</title>
        <authorList>
            <person name="Dagan T."/>
            <person name="Roettger M."/>
            <person name="Stucken K."/>
            <person name="Landan G."/>
            <person name="Koch R."/>
            <person name="Major P."/>
            <person name="Gould S.B."/>
            <person name="Goremykin V.V."/>
            <person name="Rippka R."/>
            <person name="Tandeau de Marsac N."/>
            <person name="Gugger M."/>
            <person name="Lockhart P.J."/>
            <person name="Allen J.F."/>
            <person name="Brune I."/>
            <person name="Maus I."/>
            <person name="Puhler A."/>
            <person name="Martin W.F."/>
        </authorList>
    </citation>
    <scope>NUCLEOTIDE SEQUENCE [LARGE SCALE GENOMIC DNA]</scope>
    <source>
        <strain evidence="7 8">PCC 7110</strain>
    </source>
</reference>
<dbReference type="PANTHER" id="PTHR10629:SF52">
    <property type="entry name" value="DNA (CYTOSINE-5)-METHYLTRANSFERASE 1"/>
    <property type="match status" value="1"/>
</dbReference>
<dbReference type="Gene3D" id="3.90.120.10">
    <property type="entry name" value="DNA Methylase, subunit A, domain 2"/>
    <property type="match status" value="1"/>
</dbReference>
<name>A0A139WSL7_9CYAN</name>
<feature type="active site" evidence="6">
    <location>
        <position position="80"/>
    </location>
</feature>
<evidence type="ECO:0000256" key="6">
    <source>
        <dbReference type="PROSITE-ProRule" id="PRU01016"/>
    </source>
</evidence>
<protein>
    <recommendedName>
        <fullName evidence="1">DNA (cytosine-5-)-methyltransferase</fullName>
        <ecNumber evidence="1">2.1.1.37</ecNumber>
    </recommendedName>
</protein>
<dbReference type="SUPFAM" id="SSF53335">
    <property type="entry name" value="S-adenosyl-L-methionine-dependent methyltransferases"/>
    <property type="match status" value="1"/>
</dbReference>
<dbReference type="GO" id="GO:0044027">
    <property type="term" value="P:negative regulation of gene expression via chromosomal CpG island methylation"/>
    <property type="evidence" value="ECO:0007669"/>
    <property type="project" value="TreeGrafter"/>
</dbReference>
<dbReference type="PROSITE" id="PS51679">
    <property type="entry name" value="SAM_MT_C5"/>
    <property type="match status" value="1"/>
</dbReference>
<keyword evidence="8" id="KW-1185">Reference proteome</keyword>
<keyword evidence="3 6" id="KW-0808">Transferase</keyword>
<evidence type="ECO:0000256" key="4">
    <source>
        <dbReference type="ARBA" id="ARBA00022691"/>
    </source>
</evidence>
<dbReference type="EC" id="2.1.1.37" evidence="1"/>
<evidence type="ECO:0000256" key="3">
    <source>
        <dbReference type="ARBA" id="ARBA00022679"/>
    </source>
</evidence>
<dbReference type="EMBL" id="ANNX02000051">
    <property type="protein sequence ID" value="KYC35397.1"/>
    <property type="molecule type" value="Genomic_DNA"/>
</dbReference>
<dbReference type="GO" id="GO:0003677">
    <property type="term" value="F:DNA binding"/>
    <property type="evidence" value="ECO:0007669"/>
    <property type="project" value="TreeGrafter"/>
</dbReference>
<proteinExistence type="inferred from homology"/>
<evidence type="ECO:0000256" key="5">
    <source>
        <dbReference type="ARBA" id="ARBA00022747"/>
    </source>
</evidence>
<dbReference type="PRINTS" id="PR00105">
    <property type="entry name" value="C5METTRFRASE"/>
</dbReference>
<keyword evidence="2 6" id="KW-0489">Methyltransferase</keyword>
<dbReference type="Proteomes" id="UP000076925">
    <property type="component" value="Unassembled WGS sequence"/>
</dbReference>
<evidence type="ECO:0000256" key="1">
    <source>
        <dbReference type="ARBA" id="ARBA00011975"/>
    </source>
</evidence>
<comment type="caution">
    <text evidence="7">The sequence shown here is derived from an EMBL/GenBank/DDBJ whole genome shotgun (WGS) entry which is preliminary data.</text>
</comment>
<dbReference type="InterPro" id="IPR029063">
    <property type="entry name" value="SAM-dependent_MTases_sf"/>
</dbReference>
<dbReference type="InterPro" id="IPR050390">
    <property type="entry name" value="C5-Methyltransferase"/>
</dbReference>
<dbReference type="InterPro" id="IPR001525">
    <property type="entry name" value="C5_MeTfrase"/>
</dbReference>
<comment type="similarity">
    <text evidence="6">Belongs to the class I-like SAM-binding methyltransferase superfamily. C5-methyltransferase family.</text>
</comment>
<keyword evidence="4 6" id="KW-0949">S-adenosyl-L-methionine</keyword>
<dbReference type="AlphaFoldDB" id="A0A139WSL7"/>
<sequence>MSYGFHAHPKFRILGAVDAQIGKPSSSRGSLQCNLAYQANMGLKPMDEDISTLEPKDLRRVLANTLGTDAPDVLISCAPCTGFSRTLPENHLLDDPRNSLITRSALFVKEFKPAIFLMENARELVVGNFTHHYQRLQEELMHLGYQVYGKNYMLNRFGLPQRRERAFVIAVRENFSLKTLEDLWSGFRVRLEATHVRRAISSLPPIAGGQPNPNDPLHIAPGFSELKSLKRLQMIPKDGGSWADLRHCPEARDLLTPAMLRYISQGKLGSHPDVYGRLSWDKPAVTIKRECAHIGNGRYSHPEQDRLCTVREMSILQGFPRNYKFVASGLANMYRQIGDAVPPLISYQLAHLCEWILSGRKPLISSIILPYTHLKLEDIESEFDEQQTNLELSSRISIPV</sequence>
<dbReference type="PROSITE" id="PS00094">
    <property type="entry name" value="C5_MTASE_1"/>
    <property type="match status" value="1"/>
</dbReference>
<dbReference type="STRING" id="128403.WA1_06110"/>
<dbReference type="Gene3D" id="3.40.50.150">
    <property type="entry name" value="Vaccinia Virus protein VP39"/>
    <property type="match status" value="1"/>
</dbReference>
<evidence type="ECO:0000256" key="2">
    <source>
        <dbReference type="ARBA" id="ARBA00022603"/>
    </source>
</evidence>